<name>A0A014MHJ6_9BACT</name>
<sequence>MENIINFNNEKKQKLVFHNIKNKYWNYFSLELDAKQCGFIYSSDPNFFNEFKTILQKENSYNGFILENDRPYDYSKNSCFSDFLSKEMYEKIKKKLVIQVLLSHWNTKPFEIETNTTRKYMLYLTMPEIDQFLTNMDNQITNLLEKSAFFSFNFTEMVNKIKSDYKKLNENFYNLYIKTELNPKVEQENLNQELKLSNPFFDSKFDNFKSNETTQNALKIIKNDIKNIISQHNSLTNSADADLYKIKIFTTGYTCFLNLIKQSGNFRWLSTEQIFQIYYEFEVWMSKLLNQKSLDNIPSVQNFFDKTFADDFWLFWKKNRQQKMLEEKNKKAQKHFRTKKINSFRKENPYYQNLKVNSKTLLRANVLWQHEVIRMKKSLKKKNFRNSFFAKRLWVASIENKLRRLKNKISKSEYFGHFAFLRDTLVDLKNFFYYYNLSRIDTFLRKNQFLIFCFENKINFDILYQFYGELPENILFFLELKKTKMGNYSRFLFDESSFYLNTTYKQRLFQHFFNDGENLVQLFICAKRSIKPIRDFSIVFIENGTLIEYIQEVDLPLTPKTTFAKFFYQNSSFDRTNLYLLETQLYKQIQNEVFRKNPSGINNNFEYYADFWNPIKNIKVTNEFPSQNTLLDEDILVINL</sequence>
<dbReference type="STRING" id="1188239.MOVI_4410"/>
<evidence type="ECO:0008006" key="3">
    <source>
        <dbReference type="Google" id="ProtNLM"/>
    </source>
</evidence>
<gene>
    <name evidence="1" type="ORF">MOVI_4410</name>
</gene>
<dbReference type="AlphaFoldDB" id="A0A014MHJ6"/>
<dbReference type="Proteomes" id="UP000020977">
    <property type="component" value="Unassembled WGS sequence"/>
</dbReference>
<dbReference type="RefSeq" id="WP_230577120.1">
    <property type="nucleotide sequence ID" value="NZ_JFAD01000025.1"/>
</dbReference>
<proteinExistence type="predicted"/>
<evidence type="ECO:0000313" key="1">
    <source>
        <dbReference type="EMBL" id="EXU61030.1"/>
    </source>
</evidence>
<reference evidence="1 2" key="1">
    <citation type="submission" date="2014-03" db="EMBL/GenBank/DDBJ databases">
        <title>Genome sequence of Mycoplasma ovipneumoniae strain 14811.</title>
        <authorList>
            <person name="Sirand-Pugnet P."/>
            <person name="Breton M."/>
            <person name="Dordet-Frisoni E."/>
            <person name="Baranowski E."/>
            <person name="Barre A."/>
            <person name="Couture C."/>
            <person name="Dupuy V."/>
            <person name="Gaurivaud P."/>
            <person name="Jacob D."/>
            <person name="Lemaitre C."/>
            <person name="Manso-Silvan L."/>
            <person name="Nikolski M."/>
            <person name="Nouvel L.-X."/>
            <person name="Poumarat F."/>
            <person name="Tardy F."/>
            <person name="Thebault P."/>
            <person name="Theil S."/>
            <person name="Citti C."/>
            <person name="Thiaucourt F."/>
            <person name="Blanchard A."/>
        </authorList>
    </citation>
    <scope>NUCLEOTIDE SEQUENCE [LARGE SCALE GENOMIC DNA]</scope>
    <source>
        <strain evidence="1 2">14811</strain>
    </source>
</reference>
<organism evidence="1 2">
    <name type="scientific">Mesomycoplasma ovipneumoniae 14811</name>
    <dbReference type="NCBI Taxonomy" id="1188239"/>
    <lineage>
        <taxon>Bacteria</taxon>
        <taxon>Bacillati</taxon>
        <taxon>Mycoplasmatota</taxon>
        <taxon>Mycoplasmoidales</taxon>
        <taxon>Metamycoplasmataceae</taxon>
        <taxon>Mesomycoplasma</taxon>
    </lineage>
</organism>
<evidence type="ECO:0000313" key="2">
    <source>
        <dbReference type="Proteomes" id="UP000020977"/>
    </source>
</evidence>
<dbReference type="EMBL" id="JFAD01000025">
    <property type="protein sequence ID" value="EXU61030.1"/>
    <property type="molecule type" value="Genomic_DNA"/>
</dbReference>
<accession>A0A014MHJ6</accession>
<protein>
    <recommendedName>
        <fullName evidence="3">DUF2357 domain-containing protein</fullName>
    </recommendedName>
</protein>
<comment type="caution">
    <text evidence="1">The sequence shown here is derived from an EMBL/GenBank/DDBJ whole genome shotgun (WGS) entry which is preliminary data.</text>
</comment>
<dbReference type="eggNOG" id="ENOG5030MQ2">
    <property type="taxonomic scope" value="Bacteria"/>
</dbReference>